<dbReference type="Proteomes" id="UP000254601">
    <property type="component" value="Unassembled WGS sequence"/>
</dbReference>
<dbReference type="InterPro" id="IPR004363">
    <property type="entry name" value="Methylgl_synth"/>
</dbReference>
<dbReference type="PANTHER" id="PTHR30492:SF0">
    <property type="entry name" value="METHYLGLYOXAL SYNTHASE"/>
    <property type="match status" value="1"/>
</dbReference>
<dbReference type="HAMAP" id="MF_00549">
    <property type="entry name" value="Methylglyoxal_synth"/>
    <property type="match status" value="1"/>
</dbReference>
<feature type="domain" description="MGS-like" evidence="4">
    <location>
        <begin position="1"/>
        <end position="128"/>
    </location>
</feature>
<dbReference type="NCBIfam" id="TIGR00160">
    <property type="entry name" value="MGSA"/>
    <property type="match status" value="1"/>
</dbReference>
<dbReference type="InterPro" id="IPR018148">
    <property type="entry name" value="Methylglyoxal_synth_AS"/>
</dbReference>
<dbReference type="Pfam" id="PF02142">
    <property type="entry name" value="MGS"/>
    <property type="match status" value="1"/>
</dbReference>
<dbReference type="InterPro" id="IPR036914">
    <property type="entry name" value="MGS-like_dom_sf"/>
</dbReference>
<dbReference type="PROSITE" id="PS01335">
    <property type="entry name" value="METHYLGLYOXAL_SYNTH"/>
    <property type="match status" value="1"/>
</dbReference>
<feature type="binding site" evidence="2">
    <location>
        <position position="12"/>
    </location>
    <ligand>
        <name>substrate</name>
    </ligand>
</feature>
<dbReference type="InterPro" id="IPR011607">
    <property type="entry name" value="MGS-like_dom"/>
</dbReference>
<evidence type="ECO:0000259" key="4">
    <source>
        <dbReference type="PROSITE" id="PS51855"/>
    </source>
</evidence>
<evidence type="ECO:0000256" key="2">
    <source>
        <dbReference type="HAMAP-Rule" id="MF_00549"/>
    </source>
</evidence>
<organism evidence="5 6">
    <name type="scientific">Suttonella ornithocola</name>
    <dbReference type="NCBI Taxonomy" id="279832"/>
    <lineage>
        <taxon>Bacteria</taxon>
        <taxon>Pseudomonadati</taxon>
        <taxon>Pseudomonadota</taxon>
        <taxon>Gammaproteobacteria</taxon>
        <taxon>Cardiobacteriales</taxon>
        <taxon>Cardiobacteriaceae</taxon>
        <taxon>Suttonella</taxon>
    </lineage>
</organism>
<dbReference type="GO" id="GO:0008929">
    <property type="term" value="F:methylglyoxal synthase activity"/>
    <property type="evidence" value="ECO:0007669"/>
    <property type="project" value="UniProtKB-UniRule"/>
</dbReference>
<name>A0A380MZP4_9GAMM</name>
<comment type="function">
    <text evidence="2">Catalyzes the formation of methylglyoxal from dihydroxyacetone phosphate.</text>
</comment>
<dbReference type="EMBL" id="UHIC01000001">
    <property type="protein sequence ID" value="SUO97694.1"/>
    <property type="molecule type" value="Genomic_DNA"/>
</dbReference>
<comment type="catalytic activity">
    <reaction evidence="2">
        <text>dihydroxyacetone phosphate = methylglyoxal + phosphate</text>
        <dbReference type="Rhea" id="RHEA:17937"/>
        <dbReference type="ChEBI" id="CHEBI:17158"/>
        <dbReference type="ChEBI" id="CHEBI:43474"/>
        <dbReference type="ChEBI" id="CHEBI:57642"/>
        <dbReference type="EC" id="4.2.3.3"/>
    </reaction>
</comment>
<dbReference type="GO" id="GO:0019242">
    <property type="term" value="P:methylglyoxal biosynthetic process"/>
    <property type="evidence" value="ECO:0007669"/>
    <property type="project" value="UniProtKB-UniRule"/>
</dbReference>
<accession>A0A380MZP4</accession>
<comment type="similarity">
    <text evidence="1 2">Belongs to the methylglyoxal synthase family.</text>
</comment>
<feature type="binding site" evidence="2">
    <location>
        <position position="91"/>
    </location>
    <ligand>
        <name>substrate</name>
    </ligand>
</feature>
<sequence length="128" mass="14065">MEISPRIALVAHDARKPAMNEWALKHYDFLSRCELYGTGTTGGQIAETTGLKITRLLSGPLGGDQQIGAMIAEKRLDVLIFFFDPLSAVPHDVDVKALLRIATLYHTAVTMNERTADLVVSALEQEMP</sequence>
<dbReference type="GO" id="GO:0005829">
    <property type="term" value="C:cytosol"/>
    <property type="evidence" value="ECO:0007669"/>
    <property type="project" value="TreeGrafter"/>
</dbReference>
<dbReference type="CDD" id="cd01422">
    <property type="entry name" value="MGS"/>
    <property type="match status" value="1"/>
</dbReference>
<gene>
    <name evidence="2 5" type="primary">mgsA</name>
    <name evidence="5" type="ORF">NCTC13337_02569</name>
</gene>
<dbReference type="PROSITE" id="PS51855">
    <property type="entry name" value="MGS"/>
    <property type="match status" value="1"/>
</dbReference>
<dbReference type="PIRSF" id="PIRSF006614">
    <property type="entry name" value="Methylglyox_syn"/>
    <property type="match status" value="1"/>
</dbReference>
<dbReference type="Gene3D" id="3.40.50.1380">
    <property type="entry name" value="Methylglyoxal synthase-like domain"/>
    <property type="match status" value="1"/>
</dbReference>
<protein>
    <recommendedName>
        <fullName evidence="2">Methylglyoxal synthase</fullName>
        <shortName evidence="2">MGS</shortName>
        <ecNumber evidence="2">4.2.3.3</ecNumber>
    </recommendedName>
</protein>
<evidence type="ECO:0000313" key="6">
    <source>
        <dbReference type="Proteomes" id="UP000254601"/>
    </source>
</evidence>
<evidence type="ECO:0000313" key="5">
    <source>
        <dbReference type="EMBL" id="SUO97694.1"/>
    </source>
</evidence>
<keyword evidence="2 5" id="KW-0456">Lyase</keyword>
<keyword evidence="6" id="KW-1185">Reference proteome</keyword>
<reference evidence="5 6" key="1">
    <citation type="submission" date="2018-06" db="EMBL/GenBank/DDBJ databases">
        <authorList>
            <consortium name="Pathogen Informatics"/>
            <person name="Doyle S."/>
        </authorList>
    </citation>
    <scope>NUCLEOTIDE SEQUENCE [LARGE SCALE GENOMIC DNA]</scope>
    <source>
        <strain evidence="5 6">NCTC13337</strain>
    </source>
</reference>
<dbReference type="AlphaFoldDB" id="A0A380MZP4"/>
<dbReference type="EC" id="4.2.3.3" evidence="2"/>
<dbReference type="SUPFAM" id="SSF52335">
    <property type="entry name" value="Methylglyoxal synthase-like"/>
    <property type="match status" value="1"/>
</dbReference>
<dbReference type="PANTHER" id="PTHR30492">
    <property type="entry name" value="METHYLGLYOXAL SYNTHASE"/>
    <property type="match status" value="1"/>
</dbReference>
<feature type="binding site" evidence="2">
    <location>
        <position position="16"/>
    </location>
    <ligand>
        <name>substrate</name>
    </ligand>
</feature>
<feature type="binding site" evidence="2">
    <location>
        <begin position="58"/>
        <end position="59"/>
    </location>
    <ligand>
        <name>substrate</name>
    </ligand>
</feature>
<evidence type="ECO:0000256" key="1">
    <source>
        <dbReference type="ARBA" id="ARBA00006287"/>
    </source>
</evidence>
<proteinExistence type="inferred from homology"/>
<feature type="binding site" evidence="2">
    <location>
        <begin position="38"/>
        <end position="41"/>
    </location>
    <ligand>
        <name>substrate</name>
    </ligand>
</feature>
<dbReference type="NCBIfam" id="NF003559">
    <property type="entry name" value="PRK05234.1"/>
    <property type="match status" value="1"/>
</dbReference>
<dbReference type="OrthoDB" id="9787147at2"/>
<dbReference type="RefSeq" id="WP_072577103.1">
    <property type="nucleotide sequence ID" value="NZ_LWHB01000132.1"/>
</dbReference>
<dbReference type="SMART" id="SM00851">
    <property type="entry name" value="MGS"/>
    <property type="match status" value="1"/>
</dbReference>
<evidence type="ECO:0000256" key="3">
    <source>
        <dbReference type="PIRSR" id="PIRSR006614-1"/>
    </source>
</evidence>
<feature type="active site" description="Proton donor/acceptor" evidence="2 3">
    <location>
        <position position="64"/>
    </location>
</feature>